<reference evidence="1 2" key="1">
    <citation type="submission" date="2021-07" db="EMBL/GenBank/DDBJ databases">
        <title>Paenibacillus radiodurans sp. nov., isolated from the southeastern edge of Tengger Desert.</title>
        <authorList>
            <person name="Zhang G."/>
        </authorList>
    </citation>
    <scope>NUCLEOTIDE SEQUENCE [LARGE SCALE GENOMIC DNA]</scope>
    <source>
        <strain evidence="1 2">CCM 7311</strain>
    </source>
</reference>
<gene>
    <name evidence="1" type="ORF">K0U00_43135</name>
</gene>
<feature type="non-terminal residue" evidence="1">
    <location>
        <position position="1"/>
    </location>
</feature>
<proteinExistence type="predicted"/>
<comment type="caution">
    <text evidence="1">The sequence shown here is derived from an EMBL/GenBank/DDBJ whole genome shotgun (WGS) entry which is preliminary data.</text>
</comment>
<keyword evidence="2" id="KW-1185">Reference proteome</keyword>
<dbReference type="Gene3D" id="2.160.20.110">
    <property type="match status" value="1"/>
</dbReference>
<dbReference type="Proteomes" id="UP001519887">
    <property type="component" value="Unassembled WGS sequence"/>
</dbReference>
<protein>
    <submittedName>
        <fullName evidence="1">Uncharacterized protein</fullName>
    </submittedName>
</protein>
<name>A0ABS7CIV8_9BACL</name>
<sequence length="255" mass="25119">NLTSVTQAVYAGAAVGKMTNNSTLYDINVAADMQISVATVTGVTYAGGIVGQSEGVVSNVENHAAITASGGDVYAGGVAGQVYGTGLKLKKIWNYGTVNAISYGNEASAGGIVGYAPVSVNMGDDNTIILNAGAVSSSGGNRNYSGGIVGRASWTASFSEDTSNSGQVSISAPAASGSYAGGLAGSMDSLVVGRTHAFAFNNTGAVTNNGGTNVYTGGIAGYIEGALTWDDNLANNAGVSASGMSQVYSGGLFGS</sequence>
<feature type="non-terminal residue" evidence="1">
    <location>
        <position position="255"/>
    </location>
</feature>
<organism evidence="1 2">
    <name type="scientific">Paenibacillus sepulcri</name>
    <dbReference type="NCBI Taxonomy" id="359917"/>
    <lineage>
        <taxon>Bacteria</taxon>
        <taxon>Bacillati</taxon>
        <taxon>Bacillota</taxon>
        <taxon>Bacilli</taxon>
        <taxon>Bacillales</taxon>
        <taxon>Paenibacillaceae</taxon>
        <taxon>Paenibacillus</taxon>
    </lineage>
</organism>
<dbReference type="EMBL" id="JAHZIK010002523">
    <property type="protein sequence ID" value="MBW7460877.1"/>
    <property type="molecule type" value="Genomic_DNA"/>
</dbReference>
<evidence type="ECO:0000313" key="2">
    <source>
        <dbReference type="Proteomes" id="UP001519887"/>
    </source>
</evidence>
<accession>A0ABS7CIV8</accession>
<evidence type="ECO:0000313" key="1">
    <source>
        <dbReference type="EMBL" id="MBW7460877.1"/>
    </source>
</evidence>